<gene>
    <name evidence="2" type="ORF">AVEN_258839_1</name>
</gene>
<evidence type="ECO:0000256" key="1">
    <source>
        <dbReference type="SAM" id="MobiDB-lite"/>
    </source>
</evidence>
<dbReference type="AlphaFoldDB" id="A0A4Y2KNN6"/>
<accession>A0A4Y2KNN6</accession>
<organism evidence="2 3">
    <name type="scientific">Araneus ventricosus</name>
    <name type="common">Orbweaver spider</name>
    <name type="synonym">Epeira ventricosa</name>
    <dbReference type="NCBI Taxonomy" id="182803"/>
    <lineage>
        <taxon>Eukaryota</taxon>
        <taxon>Metazoa</taxon>
        <taxon>Ecdysozoa</taxon>
        <taxon>Arthropoda</taxon>
        <taxon>Chelicerata</taxon>
        <taxon>Arachnida</taxon>
        <taxon>Araneae</taxon>
        <taxon>Araneomorphae</taxon>
        <taxon>Entelegynae</taxon>
        <taxon>Araneoidea</taxon>
        <taxon>Araneidae</taxon>
        <taxon>Araneus</taxon>
    </lineage>
</organism>
<reference evidence="2 3" key="1">
    <citation type="journal article" date="2019" name="Sci. Rep.">
        <title>Orb-weaving spider Araneus ventricosus genome elucidates the spidroin gene catalogue.</title>
        <authorList>
            <person name="Kono N."/>
            <person name="Nakamura H."/>
            <person name="Ohtoshi R."/>
            <person name="Moran D.A.P."/>
            <person name="Shinohara A."/>
            <person name="Yoshida Y."/>
            <person name="Fujiwara M."/>
            <person name="Mori M."/>
            <person name="Tomita M."/>
            <person name="Arakawa K."/>
        </authorList>
    </citation>
    <scope>NUCLEOTIDE SEQUENCE [LARGE SCALE GENOMIC DNA]</scope>
</reference>
<name>A0A4Y2KNN6_ARAVE</name>
<evidence type="ECO:0000313" key="2">
    <source>
        <dbReference type="EMBL" id="GBN03709.1"/>
    </source>
</evidence>
<dbReference type="OrthoDB" id="6147034at2759"/>
<evidence type="ECO:0000313" key="3">
    <source>
        <dbReference type="Proteomes" id="UP000499080"/>
    </source>
</evidence>
<feature type="compositionally biased region" description="Polar residues" evidence="1">
    <location>
        <begin position="59"/>
        <end position="72"/>
    </location>
</feature>
<dbReference type="InterPro" id="IPR004242">
    <property type="entry name" value="Transposase_21"/>
</dbReference>
<keyword evidence="3" id="KW-1185">Reference proteome</keyword>
<feature type="region of interest" description="Disordered" evidence="1">
    <location>
        <begin position="59"/>
        <end position="87"/>
    </location>
</feature>
<dbReference type="PANTHER" id="PTHR46579">
    <property type="entry name" value="F5/8 TYPE C DOMAIN-CONTAINING PROTEIN-RELATED"/>
    <property type="match status" value="1"/>
</dbReference>
<sequence length="841" mass="96200">MSKKYKKYFWKDETIPIRTFSRYRTDVLCTDSKGTENGMQSAGSDVSCEESEMYKMQNETISGESSFNSTLSDKSELDTENENSSENSFSIKDDFQELIENANKPVYELANVTNLEAFVSILAYSIKFNLSKTCVDGLLKLLKNLLPPCNLPETKYLFYQGTSTISNVCELHLYCPHCDSYICKLSRENDLNECATCSESFISDELVKKGNFFIYMPLSYQLKMKLENEDLINNILTYKSKFQSNCDTYRDTMDGDLYRSIDGLRNSSNLSIQFNVDGIPLYRKSKYYIWPIQVIINELEPLERKKNIMMCALWFGSKKPVMNDFLIPFVEELKKLQKEGIKWKDIKHGKDSVKTTKVFTLTCSSDAPARCAMQNFKQFNGKFGCGFCEQEGLRVAKGKRHCRIYPFNGQVAAKRTFENCVRNAEEALATDKSVKGVKGTSVLMNLYPNFNMVDGFIPDYMHCVLLGVTRQLVCLFVESSGSLYSLRAKDIRRLDICIRDLKLPHEATRKLRTTKDISFWKASEWRIFLLTSPVLLKNILNHTVYKHWLLFVHGITLLLGTNISRDDIAKAEDCLKRFVSGVKDIYGIAEQSYNIHLLLHLSATVKAWGPLWANSCFVFEDALGKLKTLHHGTKAVPMQITSAYTSKSLLGVLVSKQEIRNHQILKFIEEMQAKHAVTKKVTNINGCMLYGKNTYRNLLRTEEKAILKLLGDQLISTRVQFYNRMCYLGHIFSCKDYCSKFIHADYAVSLSSRNCVEIHRIIVLNGEVYFIGENIPATKFLMCYPQVGSLCSNILSISDDDAQCKSKTIAFKPFDVINKYVILPMTEKSVTYFIPINVAEY</sequence>
<comment type="caution">
    <text evidence="2">The sequence shown here is derived from an EMBL/GenBank/DDBJ whole genome shotgun (WGS) entry which is preliminary data.</text>
</comment>
<dbReference type="EMBL" id="BGPR01004822">
    <property type="protein sequence ID" value="GBN03709.1"/>
    <property type="molecule type" value="Genomic_DNA"/>
</dbReference>
<dbReference type="Pfam" id="PF02992">
    <property type="entry name" value="Transposase_21"/>
    <property type="match status" value="1"/>
</dbReference>
<dbReference type="Proteomes" id="UP000499080">
    <property type="component" value="Unassembled WGS sequence"/>
</dbReference>
<dbReference type="PANTHER" id="PTHR46579:SF1">
    <property type="entry name" value="F5_8 TYPE C DOMAIN-CONTAINING PROTEIN"/>
    <property type="match status" value="1"/>
</dbReference>
<proteinExistence type="predicted"/>
<protein>
    <submittedName>
        <fullName evidence="2">Uncharacterized protein</fullName>
    </submittedName>
</protein>